<proteinExistence type="predicted"/>
<organism evidence="2 3">
    <name type="scientific">Bifidobacterium myosotis</name>
    <dbReference type="NCBI Taxonomy" id="1630166"/>
    <lineage>
        <taxon>Bacteria</taxon>
        <taxon>Bacillati</taxon>
        <taxon>Actinomycetota</taxon>
        <taxon>Actinomycetes</taxon>
        <taxon>Bifidobacteriales</taxon>
        <taxon>Bifidobacteriaceae</taxon>
        <taxon>Bifidobacterium</taxon>
    </lineage>
</organism>
<sequence>MRRESRLTCLDAIKLKIDESSVPGIVRSHDMQSWCPTPRAGRGRSVGDGTKTYGLYG</sequence>
<evidence type="ECO:0000313" key="3">
    <source>
        <dbReference type="Proteomes" id="UP000216871"/>
    </source>
</evidence>
<dbReference type="EMBL" id="MWWW01000008">
    <property type="protein sequence ID" value="OZG60347.1"/>
    <property type="molecule type" value="Genomic_DNA"/>
</dbReference>
<accession>A0A261FMH1</accession>
<comment type="caution">
    <text evidence="2">The sequence shown here is derived from an EMBL/GenBank/DDBJ whole genome shotgun (WGS) entry which is preliminary data.</text>
</comment>
<protein>
    <submittedName>
        <fullName evidence="2">Uncharacterized protein</fullName>
    </submittedName>
</protein>
<dbReference type="AlphaFoldDB" id="A0A261FMH1"/>
<keyword evidence="3" id="KW-1185">Reference proteome</keyword>
<reference evidence="2 3" key="1">
    <citation type="journal article" date="2017" name="BMC Genomics">
        <title>Comparative genomic and phylogenomic analyses of the Bifidobacteriaceae family.</title>
        <authorList>
            <person name="Lugli G.A."/>
            <person name="Milani C."/>
            <person name="Turroni F."/>
            <person name="Duranti S."/>
            <person name="Mancabelli L."/>
            <person name="Mangifesta M."/>
            <person name="Ferrario C."/>
            <person name="Modesto M."/>
            <person name="Mattarelli P."/>
            <person name="Jiri K."/>
            <person name="van Sinderen D."/>
            <person name="Ventura M."/>
        </authorList>
    </citation>
    <scope>NUCLEOTIDE SEQUENCE [LARGE SCALE GENOMIC DNA]</scope>
    <source>
        <strain evidence="2 3">DSM 100196</strain>
    </source>
</reference>
<evidence type="ECO:0000313" key="2">
    <source>
        <dbReference type="EMBL" id="OZG60347.1"/>
    </source>
</evidence>
<dbReference type="Proteomes" id="UP000216871">
    <property type="component" value="Unassembled WGS sequence"/>
</dbReference>
<feature type="region of interest" description="Disordered" evidence="1">
    <location>
        <begin position="29"/>
        <end position="57"/>
    </location>
</feature>
<evidence type="ECO:0000256" key="1">
    <source>
        <dbReference type="SAM" id="MobiDB-lite"/>
    </source>
</evidence>
<name>A0A261FMH1_9BIFI</name>
<gene>
    <name evidence="2" type="ORF">BMYO_0808</name>
</gene>